<name>A0A5C4NWA7_9BURK</name>
<feature type="transmembrane region" description="Helical" evidence="1">
    <location>
        <begin position="161"/>
        <end position="181"/>
    </location>
</feature>
<feature type="domain" description="DUF5009" evidence="2">
    <location>
        <begin position="60"/>
        <end position="261"/>
    </location>
</feature>
<keyword evidence="1" id="KW-1133">Transmembrane helix</keyword>
<accession>A0A5C4NWA7</accession>
<dbReference type="Pfam" id="PF16401">
    <property type="entry name" value="DUF5009"/>
    <property type="match status" value="1"/>
</dbReference>
<evidence type="ECO:0000256" key="1">
    <source>
        <dbReference type="SAM" id="Phobius"/>
    </source>
</evidence>
<dbReference type="PANTHER" id="PTHR31061">
    <property type="entry name" value="LD22376P"/>
    <property type="match status" value="1"/>
</dbReference>
<evidence type="ECO:0000259" key="2">
    <source>
        <dbReference type="Pfam" id="PF16401"/>
    </source>
</evidence>
<feature type="transmembrane region" description="Helical" evidence="1">
    <location>
        <begin position="69"/>
        <end position="90"/>
    </location>
</feature>
<feature type="transmembrane region" description="Helical" evidence="1">
    <location>
        <begin position="247"/>
        <end position="265"/>
    </location>
</feature>
<feature type="transmembrane region" description="Helical" evidence="1">
    <location>
        <begin position="134"/>
        <end position="155"/>
    </location>
</feature>
<feature type="transmembrane region" description="Helical" evidence="1">
    <location>
        <begin position="105"/>
        <end position="122"/>
    </location>
</feature>
<feature type="transmembrane region" description="Helical" evidence="1">
    <location>
        <begin position="372"/>
        <end position="390"/>
    </location>
</feature>
<protein>
    <submittedName>
        <fullName evidence="3">DUF5009 domain-containing protein</fullName>
    </submittedName>
</protein>
<evidence type="ECO:0000313" key="3">
    <source>
        <dbReference type="EMBL" id="TNC77446.1"/>
    </source>
</evidence>
<dbReference type="AlphaFoldDB" id="A0A5C4NWA7"/>
<reference evidence="3 4" key="1">
    <citation type="submission" date="2019-06" db="EMBL/GenBank/DDBJ databases">
        <title>Genome sequence of Janthinobacterium lividum UCD_MED1.</title>
        <authorList>
            <person name="De Leon M.E."/>
            <person name="Jospin G."/>
        </authorList>
    </citation>
    <scope>NUCLEOTIDE SEQUENCE [LARGE SCALE GENOMIC DNA]</scope>
    <source>
        <strain evidence="3 4">UCD_MED1</strain>
    </source>
</reference>
<dbReference type="EMBL" id="VDGE01000002">
    <property type="protein sequence ID" value="TNC77446.1"/>
    <property type="molecule type" value="Genomic_DNA"/>
</dbReference>
<gene>
    <name evidence="3" type="ORF">FHI69_08900</name>
</gene>
<dbReference type="PANTHER" id="PTHR31061:SF24">
    <property type="entry name" value="LD22376P"/>
    <property type="match status" value="1"/>
</dbReference>
<feature type="transmembrane region" description="Helical" evidence="1">
    <location>
        <begin position="410"/>
        <end position="436"/>
    </location>
</feature>
<feature type="transmembrane region" description="Helical" evidence="1">
    <location>
        <begin position="188"/>
        <end position="208"/>
    </location>
</feature>
<organism evidence="3 4">
    <name type="scientific">Janthinobacterium lividum</name>
    <dbReference type="NCBI Taxonomy" id="29581"/>
    <lineage>
        <taxon>Bacteria</taxon>
        <taxon>Pseudomonadati</taxon>
        <taxon>Pseudomonadota</taxon>
        <taxon>Betaproteobacteria</taxon>
        <taxon>Burkholderiales</taxon>
        <taxon>Oxalobacteraceae</taxon>
        <taxon>Janthinobacterium</taxon>
    </lineage>
</organism>
<sequence>MAEPSCHGSGGTGSSGTVIPAPASMRKAVPGSRRGCFFFDLFHSSMPPATVATATAAERLTSLDAFRGCVIVIMIWVNYLAGMPGIAWWLEHAGPRADGITMPDLVFPGFLFMVGMAIPLALQRHCGHVTPALLGRLLWRSASLMLAGVVLANAYRYDAQAAPLPQALYFLLFYVAMILLWRQGAGKLELAAGGVLMLVLLATFRGELNSEFSSTWLQSSWWGILGMIGWSYLLCSLLYLACRGNGMALMGMFALLLALYMGGAAGSLDFLPAGINTFVNVPQVLGSTAANVLAGTLVGQLFLRGATLSHGQRIRFMAWFALGMFAAGMLLRPYHHINKIAATESYTLVCSALILALFLVFYVVIDVWRWRAWAVVLLPAGTNALFAYIVPDLWQQLAAVLHLPRFWWLYWETGGVAGLWNAAAVTALMLLLTALATRYGLKLKF</sequence>
<comment type="caution">
    <text evidence="3">The sequence shown here is derived from an EMBL/GenBank/DDBJ whole genome shotgun (WGS) entry which is preliminary data.</text>
</comment>
<feature type="transmembrane region" description="Helical" evidence="1">
    <location>
        <begin position="220"/>
        <end position="240"/>
    </location>
</feature>
<proteinExistence type="predicted"/>
<dbReference type="InterPro" id="IPR032176">
    <property type="entry name" value="DUF5009"/>
</dbReference>
<keyword evidence="1" id="KW-0472">Membrane</keyword>
<keyword evidence="1" id="KW-0812">Transmembrane</keyword>
<feature type="transmembrane region" description="Helical" evidence="1">
    <location>
        <begin position="316"/>
        <end position="334"/>
    </location>
</feature>
<evidence type="ECO:0000313" key="4">
    <source>
        <dbReference type="Proteomes" id="UP000305681"/>
    </source>
</evidence>
<feature type="transmembrane region" description="Helical" evidence="1">
    <location>
        <begin position="285"/>
        <end position="304"/>
    </location>
</feature>
<dbReference type="Proteomes" id="UP000305681">
    <property type="component" value="Unassembled WGS sequence"/>
</dbReference>
<feature type="transmembrane region" description="Helical" evidence="1">
    <location>
        <begin position="346"/>
        <end position="365"/>
    </location>
</feature>